<evidence type="ECO:0000256" key="1">
    <source>
        <dbReference type="SAM" id="MobiDB-lite"/>
    </source>
</evidence>
<proteinExistence type="predicted"/>
<accession>A0A090FBE2</accession>
<gene>
    <name evidence="2" type="ORF">MPLDJ20_240063</name>
</gene>
<name>A0A090FBE2_MESPL</name>
<organism evidence="2 3">
    <name type="scientific">Mesorhizobium plurifarium</name>
    <dbReference type="NCBI Taxonomy" id="69974"/>
    <lineage>
        <taxon>Bacteria</taxon>
        <taxon>Pseudomonadati</taxon>
        <taxon>Pseudomonadota</taxon>
        <taxon>Alphaproteobacteria</taxon>
        <taxon>Hyphomicrobiales</taxon>
        <taxon>Phyllobacteriaceae</taxon>
        <taxon>Mesorhizobium</taxon>
    </lineage>
</organism>
<feature type="region of interest" description="Disordered" evidence="1">
    <location>
        <begin position="43"/>
        <end position="66"/>
    </location>
</feature>
<dbReference type="EMBL" id="CCNB01000017">
    <property type="protein sequence ID" value="CDX38956.1"/>
    <property type="molecule type" value="Genomic_DNA"/>
</dbReference>
<evidence type="ECO:0000313" key="3">
    <source>
        <dbReference type="Proteomes" id="UP000046373"/>
    </source>
</evidence>
<dbReference type="AlphaFoldDB" id="A0A090FBE2"/>
<protein>
    <submittedName>
        <fullName evidence="2">Uncharacterized protein</fullName>
    </submittedName>
</protein>
<dbReference type="Proteomes" id="UP000046373">
    <property type="component" value="Unassembled WGS sequence"/>
</dbReference>
<sequence length="97" mass="10768">MTTPLPHNSIRRDTAPLVIADGKTSRTARSVHPSHFSVAQQAGYPNRATSLPYREPRTQGNLQKCKAPAERRRDVVEAVGLAAIRQMWPGCSSGRFW</sequence>
<reference evidence="2 3" key="1">
    <citation type="submission" date="2014-08" db="EMBL/GenBank/DDBJ databases">
        <authorList>
            <person name="Moulin Lionel"/>
        </authorList>
    </citation>
    <scope>NUCLEOTIDE SEQUENCE [LARGE SCALE GENOMIC DNA]</scope>
</reference>
<evidence type="ECO:0000313" key="2">
    <source>
        <dbReference type="EMBL" id="CDX38956.1"/>
    </source>
</evidence>